<feature type="transmembrane region" description="Helical" evidence="7">
    <location>
        <begin position="83"/>
        <end position="100"/>
    </location>
</feature>
<evidence type="ECO:0000256" key="5">
    <source>
        <dbReference type="ARBA" id="ARBA00022989"/>
    </source>
</evidence>
<evidence type="ECO:0000256" key="7">
    <source>
        <dbReference type="SAM" id="Phobius"/>
    </source>
</evidence>
<gene>
    <name evidence="8" type="ORF">EDC45_1949</name>
</gene>
<dbReference type="PANTHER" id="PTHR33452:SF4">
    <property type="entry name" value="BLL4328 PROTEIN"/>
    <property type="match status" value="1"/>
</dbReference>
<dbReference type="Pfam" id="PF07681">
    <property type="entry name" value="DoxX"/>
    <property type="match status" value="1"/>
</dbReference>
<proteinExistence type="inferred from homology"/>
<evidence type="ECO:0000313" key="8">
    <source>
        <dbReference type="EMBL" id="TDQ56385.1"/>
    </source>
</evidence>
<dbReference type="InterPro" id="IPR051907">
    <property type="entry name" value="DoxX-like_oxidoreductase"/>
</dbReference>
<evidence type="ECO:0000313" key="9">
    <source>
        <dbReference type="Proteomes" id="UP000295657"/>
    </source>
</evidence>
<evidence type="ECO:0000256" key="3">
    <source>
        <dbReference type="ARBA" id="ARBA00022475"/>
    </source>
</evidence>
<dbReference type="PANTHER" id="PTHR33452">
    <property type="entry name" value="OXIDOREDUCTASE CATD-RELATED"/>
    <property type="match status" value="1"/>
</dbReference>
<comment type="caution">
    <text evidence="8">The sequence shown here is derived from an EMBL/GenBank/DDBJ whole genome shotgun (WGS) entry which is preliminary data.</text>
</comment>
<evidence type="ECO:0000256" key="4">
    <source>
        <dbReference type="ARBA" id="ARBA00022692"/>
    </source>
</evidence>
<dbReference type="EMBL" id="SNYQ01000011">
    <property type="protein sequence ID" value="TDQ56385.1"/>
    <property type="molecule type" value="Genomic_DNA"/>
</dbReference>
<feature type="transmembrane region" description="Helical" evidence="7">
    <location>
        <begin position="12"/>
        <end position="29"/>
    </location>
</feature>
<dbReference type="Proteomes" id="UP000295657">
    <property type="component" value="Unassembled WGS sequence"/>
</dbReference>
<keyword evidence="9" id="KW-1185">Reference proteome</keyword>
<feature type="transmembrane region" description="Helical" evidence="7">
    <location>
        <begin position="49"/>
        <end position="71"/>
    </location>
</feature>
<dbReference type="AlphaFoldDB" id="A0A4R6VAQ3"/>
<dbReference type="OrthoDB" id="346004at2"/>
<protein>
    <submittedName>
        <fullName evidence="8">Putative oxidoreductase</fullName>
    </submittedName>
</protein>
<dbReference type="InterPro" id="IPR032808">
    <property type="entry name" value="DoxX"/>
</dbReference>
<dbReference type="GO" id="GO:0005886">
    <property type="term" value="C:plasma membrane"/>
    <property type="evidence" value="ECO:0007669"/>
    <property type="project" value="UniProtKB-SubCell"/>
</dbReference>
<comment type="subcellular location">
    <subcellularLocation>
        <location evidence="1">Cell membrane</location>
        <topology evidence="1">Multi-pass membrane protein</topology>
    </subcellularLocation>
</comment>
<accession>A0A4R6VAQ3</accession>
<organism evidence="8 9">
    <name type="scientific">Mesocricetibacter intestinalis</name>
    <dbReference type="NCBI Taxonomy" id="1521930"/>
    <lineage>
        <taxon>Bacteria</taxon>
        <taxon>Pseudomonadati</taxon>
        <taxon>Pseudomonadota</taxon>
        <taxon>Gammaproteobacteria</taxon>
        <taxon>Pasteurellales</taxon>
        <taxon>Pasteurellaceae</taxon>
        <taxon>Mesocricetibacter</taxon>
    </lineage>
</organism>
<keyword evidence="3" id="KW-1003">Cell membrane</keyword>
<dbReference type="RefSeq" id="WP_133545871.1">
    <property type="nucleotide sequence ID" value="NZ_SNYQ01000011.1"/>
</dbReference>
<evidence type="ECO:0000256" key="2">
    <source>
        <dbReference type="ARBA" id="ARBA00006679"/>
    </source>
</evidence>
<keyword evidence="5 7" id="KW-1133">Transmembrane helix</keyword>
<sequence>MNRLNGFRPYMLDILRILAAYMFMLHGTAKIWEFPLSMTQGKGAVEFLSLYWVGGVIEIIGGSLLILGLFVRAAAFILSGQMAYAYFFIFISADNVLFPLKNGGELAALYSLLFLYFVFAGAGKFSLDYKLFKHRR</sequence>
<evidence type="ECO:0000256" key="6">
    <source>
        <dbReference type="ARBA" id="ARBA00023136"/>
    </source>
</evidence>
<reference evidence="8 9" key="1">
    <citation type="submission" date="2019-03" db="EMBL/GenBank/DDBJ databases">
        <title>Genomic Encyclopedia of Type Strains, Phase IV (KMG-IV): sequencing the most valuable type-strain genomes for metagenomic binning, comparative biology and taxonomic classification.</title>
        <authorList>
            <person name="Goeker M."/>
        </authorList>
    </citation>
    <scope>NUCLEOTIDE SEQUENCE [LARGE SCALE GENOMIC DNA]</scope>
    <source>
        <strain evidence="8 9">DSM 28403</strain>
    </source>
</reference>
<feature type="transmembrane region" description="Helical" evidence="7">
    <location>
        <begin position="106"/>
        <end position="127"/>
    </location>
</feature>
<keyword evidence="6 7" id="KW-0472">Membrane</keyword>
<comment type="similarity">
    <text evidence="2">Belongs to the DoxX family.</text>
</comment>
<evidence type="ECO:0000256" key="1">
    <source>
        <dbReference type="ARBA" id="ARBA00004651"/>
    </source>
</evidence>
<name>A0A4R6VAQ3_9PAST</name>
<keyword evidence="4 7" id="KW-0812">Transmembrane</keyword>